<sequence>MSFPPQLIAVVAAVLADRYTHNQLDLLFLEAGAPGEKPEGAKPAKCEAWLRRIRDEMGDAAPAVLGLLLQEILEEDALTDEAARRLAMWSPASVDPRKARDEGRKRVLAALTKAGFTYLGNGQLARGGVAVASRQLSDLIKTRDLPALEAEFATLAVRAAGHPRDALSAAANIVEGVMGEMIAGMGLSPPANRTVNTLWTILKPAINADPAAMPDGDLKKIAGAMAAMVDGLQGLRDDKSRAHAMRPELARSYRIEPRHARLAVNASLALTVFLLEAWQAIEDRRSAGRA</sequence>
<dbReference type="Pfam" id="PF14355">
    <property type="entry name" value="Abi_C"/>
    <property type="match status" value="1"/>
</dbReference>
<dbReference type="EMBL" id="JAERQM010000006">
    <property type="protein sequence ID" value="MBU8546064.1"/>
    <property type="molecule type" value="Genomic_DNA"/>
</dbReference>
<dbReference type="RefSeq" id="WP_216878071.1">
    <property type="nucleotide sequence ID" value="NZ_JAERQM010000006.1"/>
</dbReference>
<accession>A0ABS6HBH8</accession>
<dbReference type="InterPro" id="IPR026001">
    <property type="entry name" value="Abi-like_C"/>
</dbReference>
<evidence type="ECO:0000313" key="3">
    <source>
        <dbReference type="Proteomes" id="UP000689967"/>
    </source>
</evidence>
<protein>
    <submittedName>
        <fullName evidence="2">Abortive infection family protein</fullName>
    </submittedName>
</protein>
<feature type="domain" description="Abortive infection protein-like C-terminal" evidence="1">
    <location>
        <begin position="214"/>
        <end position="276"/>
    </location>
</feature>
<evidence type="ECO:0000313" key="2">
    <source>
        <dbReference type="EMBL" id="MBU8546064.1"/>
    </source>
</evidence>
<comment type="caution">
    <text evidence="2">The sequence shown here is derived from an EMBL/GenBank/DDBJ whole genome shotgun (WGS) entry which is preliminary data.</text>
</comment>
<organism evidence="2 3">
    <name type="scientific">Falsiroseomonas oleicola</name>
    <dbReference type="NCBI Taxonomy" id="2801474"/>
    <lineage>
        <taxon>Bacteria</taxon>
        <taxon>Pseudomonadati</taxon>
        <taxon>Pseudomonadota</taxon>
        <taxon>Alphaproteobacteria</taxon>
        <taxon>Acetobacterales</taxon>
        <taxon>Roseomonadaceae</taxon>
        <taxon>Falsiroseomonas</taxon>
    </lineage>
</organism>
<reference evidence="2 3" key="1">
    <citation type="submission" date="2021-01" db="EMBL/GenBank/DDBJ databases">
        <title>Roseomonas sp. nov, a bacterium isolated from an oil production mixture in Yumen Oilfield.</title>
        <authorList>
            <person name="Wu D."/>
        </authorList>
    </citation>
    <scope>NUCLEOTIDE SEQUENCE [LARGE SCALE GENOMIC DNA]</scope>
    <source>
        <strain evidence="2 3">ROY-5-3</strain>
    </source>
</reference>
<keyword evidence="3" id="KW-1185">Reference proteome</keyword>
<proteinExistence type="predicted"/>
<dbReference type="Proteomes" id="UP000689967">
    <property type="component" value="Unassembled WGS sequence"/>
</dbReference>
<name>A0ABS6HBH8_9PROT</name>
<gene>
    <name evidence="2" type="ORF">JJQ90_20240</name>
</gene>
<evidence type="ECO:0000259" key="1">
    <source>
        <dbReference type="Pfam" id="PF14355"/>
    </source>
</evidence>